<organism evidence="1 2">
    <name type="scientific">Albula glossodonta</name>
    <name type="common">roundjaw bonefish</name>
    <dbReference type="NCBI Taxonomy" id="121402"/>
    <lineage>
        <taxon>Eukaryota</taxon>
        <taxon>Metazoa</taxon>
        <taxon>Chordata</taxon>
        <taxon>Craniata</taxon>
        <taxon>Vertebrata</taxon>
        <taxon>Euteleostomi</taxon>
        <taxon>Actinopterygii</taxon>
        <taxon>Neopterygii</taxon>
        <taxon>Teleostei</taxon>
        <taxon>Albuliformes</taxon>
        <taxon>Albulidae</taxon>
        <taxon>Albula</taxon>
    </lineage>
</organism>
<gene>
    <name evidence="1" type="ORF">JZ751_020569</name>
</gene>
<proteinExistence type="predicted"/>
<accession>A0A8T2PK25</accession>
<sequence length="354" mass="38241">MKGLTTCPSSTCETKATWMGGFRQTVTSEKGAFNPSTNALHGIIGCHMLPGHFRVSLHFLYPTTPCLCPVILVVVISGAFIHTPGSKAEGRLGLCRVRNDSPGARKRKSLTDSVDCGGDGDKRSGFPPHAAVATLTSVSLLLRLSGESAEVYTPPVCPPTTEAHSQPGISDTAWDSRGLESRLFSSLSVPIEDYFLGTSSRKWRIGPWLRAHVTGCEEVLKEEPRERERGAQRFNLLHSWHYCQNGLLCVHCLSQALTHDPGSTTQGSLIGGSGADARPWREGRRFGEATLSQGQGNALRMWKRRRKWTVPPTPPPGTTHSFAGQDLCWPVLVSALVVTALATCPAPCVIPPLA</sequence>
<dbReference type="Proteomes" id="UP000824540">
    <property type="component" value="Unassembled WGS sequence"/>
</dbReference>
<evidence type="ECO:0000313" key="1">
    <source>
        <dbReference type="EMBL" id="KAG9352156.1"/>
    </source>
</evidence>
<reference evidence="1" key="1">
    <citation type="thesis" date="2021" institute="BYU ScholarsArchive" country="Provo, UT, USA">
        <title>Applications of and Algorithms for Genome Assembly and Genomic Analyses with an Emphasis on Marine Teleosts.</title>
        <authorList>
            <person name="Pickett B.D."/>
        </authorList>
    </citation>
    <scope>NUCLEOTIDE SEQUENCE</scope>
    <source>
        <strain evidence="1">HI-2016</strain>
    </source>
</reference>
<name>A0A8T2PK25_9TELE</name>
<dbReference type="AlphaFoldDB" id="A0A8T2PK25"/>
<evidence type="ECO:0000313" key="2">
    <source>
        <dbReference type="Proteomes" id="UP000824540"/>
    </source>
</evidence>
<dbReference type="EMBL" id="JAFBMS010000005">
    <property type="protein sequence ID" value="KAG9352156.1"/>
    <property type="molecule type" value="Genomic_DNA"/>
</dbReference>
<protein>
    <submittedName>
        <fullName evidence="1">Uncharacterized protein</fullName>
    </submittedName>
</protein>
<keyword evidence="2" id="KW-1185">Reference proteome</keyword>
<comment type="caution">
    <text evidence="1">The sequence shown here is derived from an EMBL/GenBank/DDBJ whole genome shotgun (WGS) entry which is preliminary data.</text>
</comment>